<dbReference type="AlphaFoldDB" id="A0A1U9VRR5"/>
<reference evidence="4 5" key="1">
    <citation type="submission" date="2017-02" db="EMBL/GenBank/DDBJ databases">
        <title>Blood Disease Bacterium A2-HR MARDI.</title>
        <authorList>
            <person name="Badrun R."/>
            <person name="Abu Bakar N."/>
            <person name="Laboh R."/>
        </authorList>
    </citation>
    <scope>NUCLEOTIDE SEQUENCE [LARGE SCALE GENOMIC DNA]</scope>
    <source>
        <strain evidence="4 5">A2-HR MARDI</strain>
        <plasmid evidence="5">Plasmid</plasmid>
    </source>
</reference>
<feature type="domain" description="Transposase IS4-like" evidence="2">
    <location>
        <begin position="115"/>
        <end position="281"/>
    </location>
</feature>
<feature type="region of interest" description="Disordered" evidence="1">
    <location>
        <begin position="118"/>
        <end position="139"/>
    </location>
</feature>
<dbReference type="GO" id="GO:0006313">
    <property type="term" value="P:DNA transposition"/>
    <property type="evidence" value="ECO:0007669"/>
    <property type="project" value="InterPro"/>
</dbReference>
<feature type="compositionally biased region" description="Polar residues" evidence="1">
    <location>
        <begin position="122"/>
        <end position="131"/>
    </location>
</feature>
<dbReference type="GO" id="GO:0004803">
    <property type="term" value="F:transposase activity"/>
    <property type="evidence" value="ECO:0007669"/>
    <property type="project" value="InterPro"/>
</dbReference>
<dbReference type="InterPro" id="IPR025161">
    <property type="entry name" value="IS402-like_dom"/>
</dbReference>
<evidence type="ECO:0000259" key="3">
    <source>
        <dbReference type="Pfam" id="PF13340"/>
    </source>
</evidence>
<keyword evidence="4" id="KW-0614">Plasmid</keyword>
<feature type="domain" description="Insertion element IS402-like" evidence="3">
    <location>
        <begin position="24"/>
        <end position="97"/>
    </location>
</feature>
<evidence type="ECO:0000259" key="2">
    <source>
        <dbReference type="Pfam" id="PF01609"/>
    </source>
</evidence>
<dbReference type="Proteomes" id="UP000189628">
    <property type="component" value="Plasmid unnamed"/>
</dbReference>
<name>A0A1U9VRR5_9RALS</name>
<sequence length="294" mass="33064">MTLKRYGYTEAHRREAGPHYSTDLTDTEWALVADLFERPDGARGAPPRYARRHLVDACCYVLRTGCAWRLLPLSFAPWQAVYKAFVRWVEAGAFEQMQDRLRRQWRLRMGRNAEPTAAVIDAQSTRSSPQGGDSGFDAGKKIKGRKRHLVVDTLGLLLAVTVTAASVQDRDGAAQVVGQACAKVPTIERIYTDGAYGGKCAQAIEQVHGIRVEVVRRPGNRSTGTLHDPQQPLWPQLQASFVVLPKRWVVERTHAWNERCRRMVMHHDRKTSVSTAWVWLAEARILLSRLATAG</sequence>
<dbReference type="NCBIfam" id="NF033580">
    <property type="entry name" value="transpos_IS5_3"/>
    <property type="match status" value="1"/>
</dbReference>
<dbReference type="PANTHER" id="PTHR30007:SF0">
    <property type="entry name" value="TRANSPOSASE"/>
    <property type="match status" value="1"/>
</dbReference>
<organism evidence="4 5">
    <name type="scientific">blood disease bacterium A2-HR MARDI</name>
    <dbReference type="NCBI Taxonomy" id="1944648"/>
    <lineage>
        <taxon>Bacteria</taxon>
        <taxon>Pseudomonadati</taxon>
        <taxon>Pseudomonadota</taxon>
        <taxon>Betaproteobacteria</taxon>
        <taxon>Burkholderiales</taxon>
        <taxon>Burkholderiaceae</taxon>
        <taxon>Ralstonia</taxon>
        <taxon>Ralstonia solanacearum species complex</taxon>
    </lineage>
</organism>
<dbReference type="InterPro" id="IPR002559">
    <property type="entry name" value="Transposase_11"/>
</dbReference>
<evidence type="ECO:0000313" key="5">
    <source>
        <dbReference type="Proteomes" id="UP000189628"/>
    </source>
</evidence>
<geneLocation type="plasmid" evidence="4">
    <name>unnamed</name>
</geneLocation>
<dbReference type="PANTHER" id="PTHR30007">
    <property type="entry name" value="PHP DOMAIN PROTEIN"/>
    <property type="match status" value="1"/>
</dbReference>
<accession>A0A1U9VRR5</accession>
<gene>
    <name evidence="4" type="ORF">B0B51_22550</name>
</gene>
<evidence type="ECO:0000256" key="1">
    <source>
        <dbReference type="SAM" id="MobiDB-lite"/>
    </source>
</evidence>
<protein>
    <submittedName>
        <fullName evidence="4">DDE transposase</fullName>
    </submittedName>
</protein>
<dbReference type="Pfam" id="PF13340">
    <property type="entry name" value="DUF4096"/>
    <property type="match status" value="1"/>
</dbReference>
<dbReference type="EMBL" id="CP019912">
    <property type="protein sequence ID" value="AQW32847.1"/>
    <property type="molecule type" value="Genomic_DNA"/>
</dbReference>
<dbReference type="GO" id="GO:0003677">
    <property type="term" value="F:DNA binding"/>
    <property type="evidence" value="ECO:0007669"/>
    <property type="project" value="InterPro"/>
</dbReference>
<evidence type="ECO:0000313" key="4">
    <source>
        <dbReference type="EMBL" id="AQW32847.1"/>
    </source>
</evidence>
<dbReference type="Pfam" id="PF01609">
    <property type="entry name" value="DDE_Tnp_1"/>
    <property type="match status" value="1"/>
</dbReference>
<proteinExistence type="predicted"/>